<evidence type="ECO:0000313" key="4">
    <source>
        <dbReference type="EMBL" id="WJZ87732.1"/>
    </source>
</evidence>
<gene>
    <name evidence="4" type="ORF">VitviT2T_007091</name>
</gene>
<reference evidence="4 5" key="1">
    <citation type="journal article" date="2023" name="Hortic Res">
        <title>The complete reference genome for grapevine (Vitis vinifera L.) genetics and breeding.</title>
        <authorList>
            <person name="Shi X."/>
            <person name="Cao S."/>
            <person name="Wang X."/>
            <person name="Huang S."/>
            <person name="Wang Y."/>
            <person name="Liu Z."/>
            <person name="Liu W."/>
            <person name="Leng X."/>
            <person name="Peng Y."/>
            <person name="Wang N."/>
            <person name="Wang Y."/>
            <person name="Ma Z."/>
            <person name="Xu X."/>
            <person name="Zhang F."/>
            <person name="Xue H."/>
            <person name="Zhong H."/>
            <person name="Wang Y."/>
            <person name="Zhang K."/>
            <person name="Velt A."/>
            <person name="Avia K."/>
            <person name="Holtgrawe D."/>
            <person name="Grimplet J."/>
            <person name="Matus J.T."/>
            <person name="Ware D."/>
            <person name="Wu X."/>
            <person name="Wang H."/>
            <person name="Liu C."/>
            <person name="Fang Y."/>
            <person name="Rustenholz C."/>
            <person name="Cheng Z."/>
            <person name="Xiao H."/>
            <person name="Zhou Y."/>
        </authorList>
    </citation>
    <scope>NUCLEOTIDE SEQUENCE [LARGE SCALE GENOMIC DNA]</scope>
    <source>
        <strain evidence="5">cv. Pinot noir / PN40024</strain>
        <tissue evidence="4">Leaf</tissue>
    </source>
</reference>
<feature type="signal peptide" evidence="2">
    <location>
        <begin position="1"/>
        <end position="28"/>
    </location>
</feature>
<feature type="chain" id="PRO_5046369796" description="Enolpyruvate transferase domain-containing protein" evidence="2">
    <location>
        <begin position="29"/>
        <end position="333"/>
    </location>
</feature>
<dbReference type="Proteomes" id="UP001227230">
    <property type="component" value="Chromosome 5"/>
</dbReference>
<organism evidence="4 5">
    <name type="scientific">Vitis vinifera</name>
    <name type="common">Grape</name>
    <dbReference type="NCBI Taxonomy" id="29760"/>
    <lineage>
        <taxon>Eukaryota</taxon>
        <taxon>Viridiplantae</taxon>
        <taxon>Streptophyta</taxon>
        <taxon>Embryophyta</taxon>
        <taxon>Tracheophyta</taxon>
        <taxon>Spermatophyta</taxon>
        <taxon>Magnoliopsida</taxon>
        <taxon>eudicotyledons</taxon>
        <taxon>Gunneridae</taxon>
        <taxon>Pentapetalae</taxon>
        <taxon>rosids</taxon>
        <taxon>Vitales</taxon>
        <taxon>Vitaceae</taxon>
        <taxon>Viteae</taxon>
        <taxon>Vitis</taxon>
    </lineage>
</organism>
<dbReference type="InterPro" id="IPR036968">
    <property type="entry name" value="Enolpyruvate_Tfrase_sf"/>
</dbReference>
<evidence type="ECO:0000259" key="3">
    <source>
        <dbReference type="Pfam" id="PF00275"/>
    </source>
</evidence>
<dbReference type="Pfam" id="PF00275">
    <property type="entry name" value="EPSP_synthase"/>
    <property type="match status" value="1"/>
</dbReference>
<sequence length="333" mass="36504">MLSHSLYHPPHAFPLFLLLFTPVPTTHSTNSTPMSKTRTFNTHSTLITLPGSKSISNRILLLLVLSEGMDNLLNNEDVHCMLGAPRTLGLQVEEPSENQRVIVQGHACSLLCEHQIVLLSVLLKQELISEMASWLFRGIQTRLFLFYPSASFERKSDVAGIIPAISCWVVIGKLGFGYIPSLSTRAPNLLSLVKVIKTGSPIPHLSTFSDPLVFSSPLWLAVVPFPTLPATPQPVATSSSSFLPASSPSCYSNGSAELQHQVPDTTEESLHLEKSLIATTLSRCCNNPLSLSFGFIYNSQPVFSIIFLAPPFATHSCHFPAMDSRWSTRHLSV</sequence>
<keyword evidence="5" id="KW-1185">Reference proteome</keyword>
<feature type="domain" description="Enolpyruvate transferase" evidence="3">
    <location>
        <begin position="47"/>
        <end position="113"/>
    </location>
</feature>
<dbReference type="InterPro" id="IPR013792">
    <property type="entry name" value="RNA3'P_cycl/enolpyr_Trfase_a/b"/>
</dbReference>
<keyword evidence="2" id="KW-0732">Signal</keyword>
<dbReference type="InterPro" id="IPR001986">
    <property type="entry name" value="Enolpyruvate_Tfrase_dom"/>
</dbReference>
<evidence type="ECO:0000313" key="5">
    <source>
        <dbReference type="Proteomes" id="UP001227230"/>
    </source>
</evidence>
<evidence type="ECO:0000256" key="2">
    <source>
        <dbReference type="SAM" id="SignalP"/>
    </source>
</evidence>
<keyword evidence="1" id="KW-0808">Transferase</keyword>
<protein>
    <recommendedName>
        <fullName evidence="3">Enolpyruvate transferase domain-containing protein</fullName>
    </recommendedName>
</protein>
<name>A0ABY9BXT1_VITVI</name>
<dbReference type="Gene3D" id="3.65.10.10">
    <property type="entry name" value="Enolpyruvate transferase domain"/>
    <property type="match status" value="1"/>
</dbReference>
<evidence type="ECO:0000256" key="1">
    <source>
        <dbReference type="ARBA" id="ARBA00022679"/>
    </source>
</evidence>
<accession>A0ABY9BXT1</accession>
<dbReference type="PANTHER" id="PTHR21090">
    <property type="entry name" value="AROM/DEHYDROQUINATE SYNTHASE"/>
    <property type="match status" value="1"/>
</dbReference>
<proteinExistence type="predicted"/>
<dbReference type="PANTHER" id="PTHR21090:SF5">
    <property type="entry name" value="PENTAFUNCTIONAL AROM POLYPEPTIDE"/>
    <property type="match status" value="1"/>
</dbReference>
<dbReference type="EMBL" id="CP126652">
    <property type="protein sequence ID" value="WJZ87732.1"/>
    <property type="molecule type" value="Genomic_DNA"/>
</dbReference>
<dbReference type="SUPFAM" id="SSF55205">
    <property type="entry name" value="EPT/RTPC-like"/>
    <property type="match status" value="1"/>
</dbReference>